<gene>
    <name evidence="18" type="ORF">CYMTET_32079</name>
</gene>
<evidence type="ECO:0000256" key="14">
    <source>
        <dbReference type="ARBA" id="ARBA00023209"/>
    </source>
</evidence>
<dbReference type="Proteomes" id="UP001190700">
    <property type="component" value="Unassembled WGS sequence"/>
</dbReference>
<keyword evidence="13 17" id="KW-0472">Membrane</keyword>
<evidence type="ECO:0000256" key="2">
    <source>
        <dbReference type="ARBA" id="ARBA00004141"/>
    </source>
</evidence>
<evidence type="ECO:0000256" key="5">
    <source>
        <dbReference type="ARBA" id="ARBA00010185"/>
    </source>
</evidence>
<accession>A0AAE0FFJ5</accession>
<dbReference type="GO" id="GO:0005789">
    <property type="term" value="C:endoplasmic reticulum membrane"/>
    <property type="evidence" value="ECO:0007669"/>
    <property type="project" value="TreeGrafter"/>
</dbReference>
<evidence type="ECO:0000256" key="8">
    <source>
        <dbReference type="ARBA" id="ARBA00022679"/>
    </source>
</evidence>
<dbReference type="PANTHER" id="PTHR13773:SF8">
    <property type="entry name" value="PHOSPHATIDATE CYTIDYLYLTRANSFERASE, PHOTORECEPTOR-SPECIFIC"/>
    <property type="match status" value="1"/>
</dbReference>
<evidence type="ECO:0000256" key="9">
    <source>
        <dbReference type="ARBA" id="ARBA00022692"/>
    </source>
</evidence>
<reference evidence="18 19" key="1">
    <citation type="journal article" date="2015" name="Genome Biol. Evol.">
        <title>Comparative Genomics of a Bacterivorous Green Alga Reveals Evolutionary Causalities and Consequences of Phago-Mixotrophic Mode of Nutrition.</title>
        <authorList>
            <person name="Burns J.A."/>
            <person name="Paasch A."/>
            <person name="Narechania A."/>
            <person name="Kim E."/>
        </authorList>
    </citation>
    <scope>NUCLEOTIDE SEQUENCE [LARGE SCALE GENOMIC DNA]</scope>
    <source>
        <strain evidence="18 19">PLY_AMNH</strain>
    </source>
</reference>
<evidence type="ECO:0000256" key="1">
    <source>
        <dbReference type="ARBA" id="ARBA00001698"/>
    </source>
</evidence>
<dbReference type="Pfam" id="PF01148">
    <property type="entry name" value="CTP_transf_1"/>
    <property type="match status" value="1"/>
</dbReference>
<evidence type="ECO:0000256" key="11">
    <source>
        <dbReference type="ARBA" id="ARBA00022989"/>
    </source>
</evidence>
<comment type="pathway">
    <text evidence="3 16">Phospholipid metabolism; CDP-diacylglycerol biosynthesis; CDP-diacylglycerol from sn-glycerol 3-phosphate: step 3/3.</text>
</comment>
<evidence type="ECO:0000256" key="6">
    <source>
        <dbReference type="ARBA" id="ARBA00012487"/>
    </source>
</evidence>
<keyword evidence="11 17" id="KW-1133">Transmembrane helix</keyword>
<proteinExistence type="inferred from homology"/>
<keyword evidence="8 16" id="KW-0808">Transferase</keyword>
<dbReference type="EMBL" id="LGRX02019176">
    <property type="protein sequence ID" value="KAK3258896.1"/>
    <property type="molecule type" value="Genomic_DNA"/>
</dbReference>
<evidence type="ECO:0000313" key="19">
    <source>
        <dbReference type="Proteomes" id="UP001190700"/>
    </source>
</evidence>
<evidence type="ECO:0000256" key="10">
    <source>
        <dbReference type="ARBA" id="ARBA00022695"/>
    </source>
</evidence>
<organism evidence="18 19">
    <name type="scientific">Cymbomonas tetramitiformis</name>
    <dbReference type="NCBI Taxonomy" id="36881"/>
    <lineage>
        <taxon>Eukaryota</taxon>
        <taxon>Viridiplantae</taxon>
        <taxon>Chlorophyta</taxon>
        <taxon>Pyramimonadophyceae</taxon>
        <taxon>Pyramimonadales</taxon>
        <taxon>Pyramimonadaceae</taxon>
        <taxon>Cymbomonas</taxon>
    </lineage>
</organism>
<name>A0AAE0FFJ5_9CHLO</name>
<keyword evidence="19" id="KW-1185">Reference proteome</keyword>
<comment type="catalytic activity">
    <reaction evidence="1 16">
        <text>a 1,2-diacyl-sn-glycero-3-phosphate + CTP + H(+) = a CDP-1,2-diacyl-sn-glycerol + diphosphate</text>
        <dbReference type="Rhea" id="RHEA:16229"/>
        <dbReference type="ChEBI" id="CHEBI:15378"/>
        <dbReference type="ChEBI" id="CHEBI:33019"/>
        <dbReference type="ChEBI" id="CHEBI:37563"/>
        <dbReference type="ChEBI" id="CHEBI:58332"/>
        <dbReference type="ChEBI" id="CHEBI:58608"/>
        <dbReference type="EC" id="2.7.7.41"/>
    </reaction>
</comment>
<sequence length="205" mass="22577">MGIVPQFGFFFSRFLAQYAWMACPKTDLTMRGWLECEPAAVFVDVEYSVDSLVSHIHPESLATFIRKVIPLDTVKMAPVQVHAVVLSAFASIIAPFGGFFASGFKRAFKIKDFGDSIPGHGGLTDRMDCQVVMAVFAYMYYNACVKEVEVTIASILAQVQTLDPDTRLELYYALGNMLVGAGKLNNTEVFWKGPLPELVNDSAGN</sequence>
<comment type="pathway">
    <text evidence="4">Lipid metabolism.</text>
</comment>
<keyword evidence="9 16" id="KW-0812">Transmembrane</keyword>
<keyword evidence="14" id="KW-0594">Phospholipid biosynthesis</keyword>
<dbReference type="EC" id="2.7.7.41" evidence="6 16"/>
<evidence type="ECO:0000256" key="3">
    <source>
        <dbReference type="ARBA" id="ARBA00005119"/>
    </source>
</evidence>
<feature type="transmembrane region" description="Helical" evidence="17">
    <location>
        <begin position="81"/>
        <end position="101"/>
    </location>
</feature>
<keyword evidence="15" id="KW-1208">Phospholipid metabolism</keyword>
<dbReference type="InterPro" id="IPR016720">
    <property type="entry name" value="PC_Trfase_euk"/>
</dbReference>
<dbReference type="PROSITE" id="PS01315">
    <property type="entry name" value="CDS"/>
    <property type="match status" value="1"/>
</dbReference>
<evidence type="ECO:0000256" key="7">
    <source>
        <dbReference type="ARBA" id="ARBA00022516"/>
    </source>
</evidence>
<dbReference type="PANTHER" id="PTHR13773">
    <property type="entry name" value="PHOSPHATIDATE CYTIDYLYLTRANSFERASE"/>
    <property type="match status" value="1"/>
</dbReference>
<evidence type="ECO:0000313" key="18">
    <source>
        <dbReference type="EMBL" id="KAK3258896.1"/>
    </source>
</evidence>
<comment type="subcellular location">
    <subcellularLocation>
        <location evidence="2">Membrane</location>
        <topology evidence="2">Multi-pass membrane protein</topology>
    </subcellularLocation>
</comment>
<evidence type="ECO:0000256" key="4">
    <source>
        <dbReference type="ARBA" id="ARBA00005189"/>
    </source>
</evidence>
<comment type="similarity">
    <text evidence="5 16">Belongs to the CDS family.</text>
</comment>
<evidence type="ECO:0000256" key="15">
    <source>
        <dbReference type="ARBA" id="ARBA00023264"/>
    </source>
</evidence>
<evidence type="ECO:0000256" key="13">
    <source>
        <dbReference type="ARBA" id="ARBA00023136"/>
    </source>
</evidence>
<keyword evidence="10 16" id="KW-0548">Nucleotidyltransferase</keyword>
<dbReference type="GO" id="GO:0008654">
    <property type="term" value="P:phospholipid biosynthetic process"/>
    <property type="evidence" value="ECO:0007669"/>
    <property type="project" value="UniProtKB-KW"/>
</dbReference>
<comment type="caution">
    <text evidence="18">The sequence shown here is derived from an EMBL/GenBank/DDBJ whole genome shotgun (WGS) entry which is preliminary data.</text>
</comment>
<dbReference type="InterPro" id="IPR000374">
    <property type="entry name" value="PC_trans"/>
</dbReference>
<evidence type="ECO:0000256" key="17">
    <source>
        <dbReference type="SAM" id="Phobius"/>
    </source>
</evidence>
<evidence type="ECO:0000256" key="16">
    <source>
        <dbReference type="RuleBase" id="RU003938"/>
    </source>
</evidence>
<keyword evidence="7" id="KW-0444">Lipid biosynthesis</keyword>
<keyword evidence="12" id="KW-0443">Lipid metabolism</keyword>
<dbReference type="AlphaFoldDB" id="A0AAE0FFJ5"/>
<dbReference type="GO" id="GO:0004605">
    <property type="term" value="F:phosphatidate cytidylyltransferase activity"/>
    <property type="evidence" value="ECO:0007669"/>
    <property type="project" value="UniProtKB-EC"/>
</dbReference>
<protein>
    <recommendedName>
        <fullName evidence="6 16">Phosphatidate cytidylyltransferase</fullName>
        <ecNumber evidence="6 16">2.7.7.41</ecNumber>
    </recommendedName>
</protein>
<evidence type="ECO:0000256" key="12">
    <source>
        <dbReference type="ARBA" id="ARBA00023098"/>
    </source>
</evidence>